<reference evidence="1" key="1">
    <citation type="submission" date="2023-10" db="EMBL/GenBank/DDBJ databases">
        <authorList>
            <person name="Rodriguez Cubillos JULIANA M."/>
            <person name="De Vega J."/>
        </authorList>
    </citation>
    <scope>NUCLEOTIDE SEQUENCE</scope>
</reference>
<dbReference type="EMBL" id="CASHSV030000513">
    <property type="protein sequence ID" value="CAJ2666309.1"/>
    <property type="molecule type" value="Genomic_DNA"/>
</dbReference>
<keyword evidence="2" id="KW-1185">Reference proteome</keyword>
<accession>A0ACB0LD69</accession>
<name>A0ACB0LD69_TRIPR</name>
<organism evidence="1 2">
    <name type="scientific">Trifolium pratense</name>
    <name type="common">Red clover</name>
    <dbReference type="NCBI Taxonomy" id="57577"/>
    <lineage>
        <taxon>Eukaryota</taxon>
        <taxon>Viridiplantae</taxon>
        <taxon>Streptophyta</taxon>
        <taxon>Embryophyta</taxon>
        <taxon>Tracheophyta</taxon>
        <taxon>Spermatophyta</taxon>
        <taxon>Magnoliopsida</taxon>
        <taxon>eudicotyledons</taxon>
        <taxon>Gunneridae</taxon>
        <taxon>Pentapetalae</taxon>
        <taxon>rosids</taxon>
        <taxon>fabids</taxon>
        <taxon>Fabales</taxon>
        <taxon>Fabaceae</taxon>
        <taxon>Papilionoideae</taxon>
        <taxon>50 kb inversion clade</taxon>
        <taxon>NPAAA clade</taxon>
        <taxon>Hologalegina</taxon>
        <taxon>IRL clade</taxon>
        <taxon>Trifolieae</taxon>
        <taxon>Trifolium</taxon>
    </lineage>
</organism>
<gene>
    <name evidence="1" type="ORF">MILVUS5_LOCUS31120</name>
</gene>
<dbReference type="Proteomes" id="UP001177021">
    <property type="component" value="Unassembled WGS sequence"/>
</dbReference>
<sequence>MYSKRCNNKTQVPMYATKLHMMLSSFSCYLGEEISISNFVTSRTNNNGSNRSSRRCGKNLKVVTRFELGLMPIFSTRLEEDL</sequence>
<proteinExistence type="predicted"/>
<evidence type="ECO:0000313" key="2">
    <source>
        <dbReference type="Proteomes" id="UP001177021"/>
    </source>
</evidence>
<protein>
    <submittedName>
        <fullName evidence="1">Uncharacterized protein</fullName>
    </submittedName>
</protein>
<comment type="caution">
    <text evidence="1">The sequence shown here is derived from an EMBL/GenBank/DDBJ whole genome shotgun (WGS) entry which is preliminary data.</text>
</comment>
<evidence type="ECO:0000313" key="1">
    <source>
        <dbReference type="EMBL" id="CAJ2666309.1"/>
    </source>
</evidence>